<evidence type="ECO:0000313" key="3">
    <source>
        <dbReference type="EMBL" id="QIM11353.1"/>
    </source>
</evidence>
<name>A0A6G8F4E6_KLEPN</name>
<organism evidence="2">
    <name type="scientific">Klebsiella pneumoniae subsp. pneumoniae</name>
    <dbReference type="NCBI Taxonomy" id="72407"/>
    <lineage>
        <taxon>Bacteria</taxon>
        <taxon>Pseudomonadati</taxon>
        <taxon>Pseudomonadota</taxon>
        <taxon>Gammaproteobacteria</taxon>
        <taxon>Enterobacterales</taxon>
        <taxon>Enterobacteriaceae</taxon>
        <taxon>Klebsiella/Raoultella group</taxon>
        <taxon>Klebsiella</taxon>
        <taxon>Klebsiella pneumoniae complex</taxon>
    </lineage>
</organism>
<geneLocation type="plasmid" evidence="2">
    <name>pKPC2_sg1</name>
</geneLocation>
<dbReference type="RefSeq" id="WP_004196210.1">
    <property type="nucleotide sequence ID" value="NZ_JAGTIU010000026.1"/>
</dbReference>
<protein>
    <recommendedName>
        <fullName evidence="4">DNA-processing protein</fullName>
    </recommendedName>
</protein>
<evidence type="ECO:0008006" key="4">
    <source>
        <dbReference type="Google" id="ProtNLM"/>
    </source>
</evidence>
<dbReference type="AlphaFoldDB" id="A0A6G8F4E6"/>
<dbReference type="EMBL" id="MN542377">
    <property type="protein sequence ID" value="QIM11249.1"/>
    <property type="molecule type" value="Genomic_DNA"/>
</dbReference>
<reference evidence="2" key="1">
    <citation type="submission" date="2019-10" db="EMBL/GenBank/DDBJ databases">
        <title>Emergence of carbapenem-resistant hypervirulent Klebsiella pneumoniae carrying blaKPC-2 gene in Singapore.</title>
        <authorList>
            <person name="Chen Y."/>
            <person name="Marimuthu K."/>
            <person name="Ng O.T."/>
            <person name="Gan Y.-H."/>
        </authorList>
    </citation>
    <scope>NUCLEOTIDE SEQUENCE</scope>
    <source>
        <strain evidence="2">494</strain>
        <strain evidence="3">607</strain>
        <plasmid evidence="2">pKPC2_sg1</plasmid>
        <plasmid evidence="3">pKPC2_sg2</plasmid>
    </source>
</reference>
<keyword evidence="2" id="KW-0614">Plasmid</keyword>
<feature type="compositionally biased region" description="Polar residues" evidence="1">
    <location>
        <begin position="161"/>
        <end position="173"/>
    </location>
</feature>
<proteinExistence type="predicted"/>
<sequence>MPHTPENQRFPGGLQLLSCSNTHGNTQKYLINTHAGYRMGKDYLTDLQEWVKQKKGLNGKSANSARVVFLAIREDVKNAIEAGYSLTTIWEHMHETGRVNTTYETFRRHVRRYIDERKRAAAVSESTPAGAVVKKESQQAGLSPKKENVIPERTPVKREPPTNTGSQLPTFNFNPGKKKGTN</sequence>
<dbReference type="EMBL" id="MN542378">
    <property type="protein sequence ID" value="QIM11353.1"/>
    <property type="molecule type" value="Genomic_DNA"/>
</dbReference>
<accession>A0A6G8F4E6</accession>
<feature type="region of interest" description="Disordered" evidence="1">
    <location>
        <begin position="119"/>
        <end position="182"/>
    </location>
</feature>
<evidence type="ECO:0000313" key="2">
    <source>
        <dbReference type="EMBL" id="QIM11249.1"/>
    </source>
</evidence>
<geneLocation type="plasmid" evidence="3">
    <name>pKPC2_sg2</name>
</geneLocation>
<dbReference type="Pfam" id="PF17273">
    <property type="entry name" value="DUF5338"/>
    <property type="match status" value="1"/>
</dbReference>
<feature type="compositionally biased region" description="Basic and acidic residues" evidence="1">
    <location>
        <begin position="144"/>
        <end position="160"/>
    </location>
</feature>
<evidence type="ECO:0000256" key="1">
    <source>
        <dbReference type="SAM" id="MobiDB-lite"/>
    </source>
</evidence>
<dbReference type="InterPro" id="IPR035225">
    <property type="entry name" value="DUF5338"/>
</dbReference>